<name>A0A1L7XJH1_9HELO</name>
<dbReference type="AlphaFoldDB" id="A0A1L7XJH1"/>
<evidence type="ECO:0000256" key="1">
    <source>
        <dbReference type="SAM" id="MobiDB-lite"/>
    </source>
</evidence>
<protein>
    <recommendedName>
        <fullName evidence="4">F-box domain-containing protein</fullName>
    </recommendedName>
</protein>
<sequence>MNVDELRAALAESLRANAALRVKQQRHTEPQDAATIEAQLPVMKTGSLFLDMLPREIWDKIYRLLLVNIDLGSHGQFQKVWAGDWTMPHRFDLSAGLLRTSRQIHEETSATLYGENTFVISFGGRDMVLSPLLRWFSQGWGEDPIPTLSTSIAKVKRCTVVLTAKQGERPSLPDYEFVKFCQALSQSPLTHLEVLVLPKLIWYNQSQCTYDPLPEVLYPLQILRGITSFHLGDVPLIECYTYETAYLDMIYSTESLITPEIQQEFETLVKGTGPARRIFKMFDALLAYAQMFEINPEIRSEMKPQWGVKRNDSNHKRWAWNDGWGSFRNTDNPFLCSPLHPVEDSLQDASMAIEVDDIDLFVQARQNTLEYLEPQYQRIMVAAREVAEFVKEHKICSSFLDAHSRPESVDFAIAIESVMVLERYAKSFRRDVPPATEFNIRKMKHRFLLGYSAFPRETSLRHLGDCLDATEQRYPKNVMKWCDFSNSFRLTLHDMDEQYLQIREARKRVYDYDDAQYPLDIDLEFWRYDELIEWNVNEPVITIESAPPPAPAPGLSPGSSPTWGWGEQDEAVSTPHTKETRNDEDASIDAAINTDGSNHSAAGNDGIDSWASNAPADAVFEEEPPHDGPTTARGKAFNSFPVKHSMS</sequence>
<reference evidence="2 3" key="1">
    <citation type="submission" date="2016-03" db="EMBL/GenBank/DDBJ databases">
        <authorList>
            <person name="Ploux O."/>
        </authorList>
    </citation>
    <scope>NUCLEOTIDE SEQUENCE [LARGE SCALE GENOMIC DNA]</scope>
    <source>
        <strain evidence="2 3">UAMH 11012</strain>
    </source>
</reference>
<evidence type="ECO:0000313" key="3">
    <source>
        <dbReference type="Proteomes" id="UP000184330"/>
    </source>
</evidence>
<keyword evidence="3" id="KW-1185">Reference proteome</keyword>
<dbReference type="OrthoDB" id="62952at2759"/>
<evidence type="ECO:0000313" key="2">
    <source>
        <dbReference type="EMBL" id="CZR65107.1"/>
    </source>
</evidence>
<dbReference type="STRING" id="576137.A0A1L7XJH1"/>
<dbReference type="EMBL" id="FJOG01000029">
    <property type="protein sequence ID" value="CZR65107.1"/>
    <property type="molecule type" value="Genomic_DNA"/>
</dbReference>
<gene>
    <name evidence="2" type="ORF">PAC_15007</name>
</gene>
<evidence type="ECO:0008006" key="4">
    <source>
        <dbReference type="Google" id="ProtNLM"/>
    </source>
</evidence>
<feature type="region of interest" description="Disordered" evidence="1">
    <location>
        <begin position="545"/>
        <end position="647"/>
    </location>
</feature>
<accession>A0A1L7XJH1</accession>
<dbReference type="Proteomes" id="UP000184330">
    <property type="component" value="Unassembled WGS sequence"/>
</dbReference>
<organism evidence="2 3">
    <name type="scientific">Phialocephala subalpina</name>
    <dbReference type="NCBI Taxonomy" id="576137"/>
    <lineage>
        <taxon>Eukaryota</taxon>
        <taxon>Fungi</taxon>
        <taxon>Dikarya</taxon>
        <taxon>Ascomycota</taxon>
        <taxon>Pezizomycotina</taxon>
        <taxon>Leotiomycetes</taxon>
        <taxon>Helotiales</taxon>
        <taxon>Mollisiaceae</taxon>
        <taxon>Phialocephala</taxon>
        <taxon>Phialocephala fortinii species complex</taxon>
    </lineage>
</organism>
<proteinExistence type="predicted"/>